<accession>A0ABS1E5A8</accession>
<comment type="similarity">
    <text evidence="8">Belongs to the ABC transporter superfamily. Drug exporter-1 (DrugE1) (TC 3.A.1.105) family.</text>
</comment>
<organism evidence="10 11">
    <name type="scientific">Halorhodospira neutriphila</name>
    <dbReference type="NCBI Taxonomy" id="168379"/>
    <lineage>
        <taxon>Bacteria</taxon>
        <taxon>Pseudomonadati</taxon>
        <taxon>Pseudomonadota</taxon>
        <taxon>Gammaproteobacteria</taxon>
        <taxon>Chromatiales</taxon>
        <taxon>Ectothiorhodospiraceae</taxon>
        <taxon>Halorhodospira</taxon>
    </lineage>
</organism>
<evidence type="ECO:0000256" key="4">
    <source>
        <dbReference type="ARBA" id="ARBA00022741"/>
    </source>
</evidence>
<evidence type="ECO:0000256" key="2">
    <source>
        <dbReference type="ARBA" id="ARBA00022448"/>
    </source>
</evidence>
<evidence type="ECO:0000256" key="6">
    <source>
        <dbReference type="ARBA" id="ARBA00022967"/>
    </source>
</evidence>
<comment type="subcellular location">
    <subcellularLocation>
        <location evidence="1">Cell membrane</location>
        <topology evidence="1">Peripheral membrane protein</topology>
        <orientation evidence="1">Cytoplasmic side</orientation>
    </subcellularLocation>
</comment>
<protein>
    <submittedName>
        <fullName evidence="10">Daunorubicin/doxorubicin resistance ABC transporter ATP-binding protein DrrA</fullName>
    </submittedName>
</protein>
<dbReference type="InterPro" id="IPR003593">
    <property type="entry name" value="AAA+_ATPase"/>
</dbReference>
<dbReference type="InterPro" id="IPR003439">
    <property type="entry name" value="ABC_transporter-like_ATP-bd"/>
</dbReference>
<evidence type="ECO:0000256" key="1">
    <source>
        <dbReference type="ARBA" id="ARBA00004413"/>
    </source>
</evidence>
<keyword evidence="6" id="KW-1278">Translocase</keyword>
<dbReference type="PROSITE" id="PS50893">
    <property type="entry name" value="ABC_TRANSPORTER_2"/>
    <property type="match status" value="1"/>
</dbReference>
<dbReference type="GO" id="GO:0005524">
    <property type="term" value="F:ATP binding"/>
    <property type="evidence" value="ECO:0007669"/>
    <property type="project" value="UniProtKB-KW"/>
</dbReference>
<dbReference type="PANTHER" id="PTHR42711">
    <property type="entry name" value="ABC TRANSPORTER ATP-BINDING PROTEIN"/>
    <property type="match status" value="1"/>
</dbReference>
<dbReference type="NCBIfam" id="TIGR01188">
    <property type="entry name" value="drrA"/>
    <property type="match status" value="1"/>
</dbReference>
<dbReference type="InterPro" id="IPR050763">
    <property type="entry name" value="ABC_transporter_ATP-binding"/>
</dbReference>
<dbReference type="SMART" id="SM00382">
    <property type="entry name" value="AAA"/>
    <property type="match status" value="1"/>
</dbReference>
<keyword evidence="4" id="KW-0547">Nucleotide-binding</keyword>
<dbReference type="Proteomes" id="UP000738126">
    <property type="component" value="Unassembled WGS sequence"/>
</dbReference>
<dbReference type="PROSITE" id="PS00211">
    <property type="entry name" value="ABC_TRANSPORTER_1"/>
    <property type="match status" value="1"/>
</dbReference>
<proteinExistence type="inferred from homology"/>
<dbReference type="Pfam" id="PF13732">
    <property type="entry name" value="DrrA1-3_C"/>
    <property type="match status" value="1"/>
</dbReference>
<comment type="caution">
    <text evidence="10">The sequence shown here is derived from an EMBL/GenBank/DDBJ whole genome shotgun (WGS) entry which is preliminary data.</text>
</comment>
<keyword evidence="3" id="KW-1003">Cell membrane</keyword>
<keyword evidence="5 10" id="KW-0067">ATP-binding</keyword>
<dbReference type="InterPro" id="IPR027417">
    <property type="entry name" value="P-loop_NTPase"/>
</dbReference>
<evidence type="ECO:0000313" key="11">
    <source>
        <dbReference type="Proteomes" id="UP000738126"/>
    </source>
</evidence>
<evidence type="ECO:0000256" key="3">
    <source>
        <dbReference type="ARBA" id="ARBA00022475"/>
    </source>
</evidence>
<reference evidence="10 11" key="1">
    <citation type="journal article" date="2020" name="Microorganisms">
        <title>Osmotic Adaptation and Compatible Solute Biosynthesis of Phototrophic Bacteria as Revealed from Genome Analyses.</title>
        <authorList>
            <person name="Imhoff J.F."/>
            <person name="Rahn T."/>
            <person name="Kunzel S."/>
            <person name="Keller A."/>
            <person name="Neulinger S.C."/>
        </authorList>
    </citation>
    <scope>NUCLEOTIDE SEQUENCE [LARGE SCALE GENOMIC DNA]</scope>
    <source>
        <strain evidence="10 11">DSM 15116</strain>
    </source>
</reference>
<evidence type="ECO:0000256" key="8">
    <source>
        <dbReference type="ARBA" id="ARBA00049985"/>
    </source>
</evidence>
<sequence>MAWAVEAQGLTKRYGETVALDGVDLHVAAGRVVGLLGPNGAGKTTTVRILASLIRPDAGRAAVAGFDLAREPQRVREVIGLTGQYASVDEKLTGRENLLLVARLLGLPRRRARERAAQLLADFHLEAAADRAAKTYSGGMRRRLDLAVSLVGRPRILFLDEPTTGLDPRARRELWERVRALVAAGTTVLLTTQYLEEADALADEIAVMDGGRIIDSGTPEALKARVGGRSLVVTVREAEDLQRAAAEVAAVVGAEPTAEGQRLSARVPDPEALPAVLRRLDAAGIAVDDLALRGASLDDVFLSLTGRAAAREEAP</sequence>
<dbReference type="Gene3D" id="3.40.50.300">
    <property type="entry name" value="P-loop containing nucleotide triphosphate hydrolases"/>
    <property type="match status" value="1"/>
</dbReference>
<dbReference type="InterPro" id="IPR005894">
    <property type="entry name" value="DrrA"/>
</dbReference>
<evidence type="ECO:0000313" key="10">
    <source>
        <dbReference type="EMBL" id="MBK1725999.1"/>
    </source>
</evidence>
<keyword evidence="11" id="KW-1185">Reference proteome</keyword>
<dbReference type="Pfam" id="PF00005">
    <property type="entry name" value="ABC_tran"/>
    <property type="match status" value="1"/>
</dbReference>
<gene>
    <name evidence="10" type="ORF">CKO13_02985</name>
</gene>
<dbReference type="PANTHER" id="PTHR42711:SF19">
    <property type="entry name" value="DOXORUBICIN RESISTANCE ATP-BINDING PROTEIN DRRA"/>
    <property type="match status" value="1"/>
</dbReference>
<dbReference type="InterPro" id="IPR017871">
    <property type="entry name" value="ABC_transporter-like_CS"/>
</dbReference>
<dbReference type="SUPFAM" id="SSF52540">
    <property type="entry name" value="P-loop containing nucleoside triphosphate hydrolases"/>
    <property type="match status" value="1"/>
</dbReference>
<name>A0ABS1E5A8_9GAMM</name>
<keyword evidence="7" id="KW-0472">Membrane</keyword>
<feature type="domain" description="ABC transporter" evidence="9">
    <location>
        <begin position="5"/>
        <end position="235"/>
    </location>
</feature>
<evidence type="ECO:0000256" key="7">
    <source>
        <dbReference type="ARBA" id="ARBA00023136"/>
    </source>
</evidence>
<keyword evidence="2" id="KW-0813">Transport</keyword>
<dbReference type="EMBL" id="NRSH01000018">
    <property type="protein sequence ID" value="MBK1725999.1"/>
    <property type="molecule type" value="Genomic_DNA"/>
</dbReference>
<evidence type="ECO:0000259" key="9">
    <source>
        <dbReference type="PROSITE" id="PS50893"/>
    </source>
</evidence>
<dbReference type="RefSeq" id="WP_200256659.1">
    <property type="nucleotide sequence ID" value="NZ_NRSH01000018.1"/>
</dbReference>
<dbReference type="InterPro" id="IPR025302">
    <property type="entry name" value="DrrA1/2-like_C"/>
</dbReference>
<evidence type="ECO:0000256" key="5">
    <source>
        <dbReference type="ARBA" id="ARBA00022840"/>
    </source>
</evidence>